<dbReference type="InterPro" id="IPR000235">
    <property type="entry name" value="Ribosomal_uS7"/>
</dbReference>
<comment type="subunit">
    <text evidence="6">Part of the 30S ribosomal subunit.</text>
</comment>
<gene>
    <name evidence="6" type="primary">rps7</name>
</gene>
<comment type="function">
    <text evidence="6">One of the primary rRNA binding proteins, it binds directly to 16S rRNA where it nucleates assembly of the head domain of the 30S subunit.</text>
</comment>
<organism evidence="9">
    <name type="scientific">Eutreptiella sp. CCMP389</name>
    <dbReference type="NCBI Taxonomy" id="96781"/>
    <lineage>
        <taxon>Eukaryota</taxon>
        <taxon>Discoba</taxon>
        <taxon>Euglenozoa</taxon>
        <taxon>Euglenida</taxon>
        <taxon>Spirocuta</taxon>
        <taxon>Euglenophyceae</taxon>
        <taxon>Eutreptiales</taxon>
        <taxon>Eutreptiaceae</taxon>
        <taxon>Eutreptiella</taxon>
    </lineage>
</organism>
<keyword evidence="2 6" id="KW-0699">rRNA-binding</keyword>
<evidence type="ECO:0000256" key="5">
    <source>
        <dbReference type="ARBA" id="ARBA00023274"/>
    </source>
</evidence>
<protein>
    <recommendedName>
        <fullName evidence="6">Small ribosomal subunit protein uS7c</fullName>
    </recommendedName>
</protein>
<comment type="subcellular location">
    <subcellularLocation>
        <location evidence="6">Plastid</location>
        <location evidence="6">Chloroplast</location>
    </subcellularLocation>
</comment>
<evidence type="ECO:0000256" key="6">
    <source>
        <dbReference type="HAMAP-Rule" id="MF_00480"/>
    </source>
</evidence>
<dbReference type="Pfam" id="PF00177">
    <property type="entry name" value="Ribosomal_S7"/>
    <property type="match status" value="1"/>
</dbReference>
<dbReference type="EMBL" id="OK136185">
    <property type="protein sequence ID" value="UXD06390.1"/>
    <property type="molecule type" value="Genomic_DNA"/>
</dbReference>
<dbReference type="GO" id="GO:0019843">
    <property type="term" value="F:rRNA binding"/>
    <property type="evidence" value="ECO:0007669"/>
    <property type="project" value="UniProtKB-UniRule"/>
</dbReference>
<dbReference type="Gene3D" id="1.10.455.10">
    <property type="entry name" value="Ribosomal protein S7 domain"/>
    <property type="match status" value="1"/>
</dbReference>
<dbReference type="PROSITE" id="PS00052">
    <property type="entry name" value="RIBOSOMAL_S7"/>
    <property type="match status" value="1"/>
</dbReference>
<evidence type="ECO:0000256" key="3">
    <source>
        <dbReference type="ARBA" id="ARBA00022884"/>
    </source>
</evidence>
<dbReference type="PIRSF" id="PIRSF002122">
    <property type="entry name" value="RPS7p_RPS7a_RPS5e_RPS7o"/>
    <property type="match status" value="1"/>
</dbReference>
<dbReference type="HAMAP" id="MF_00480_B">
    <property type="entry name" value="Ribosomal_uS7_B"/>
    <property type="match status" value="1"/>
</dbReference>
<dbReference type="AlphaFoldDB" id="A0A977K875"/>
<dbReference type="PANTHER" id="PTHR11205">
    <property type="entry name" value="RIBOSOMAL PROTEIN S7"/>
    <property type="match status" value="1"/>
</dbReference>
<dbReference type="GO" id="GO:0003735">
    <property type="term" value="F:structural constituent of ribosome"/>
    <property type="evidence" value="ECO:0007669"/>
    <property type="project" value="InterPro"/>
</dbReference>
<dbReference type="InterPro" id="IPR020606">
    <property type="entry name" value="Ribosomal_uS7_CS"/>
</dbReference>
<comment type="similarity">
    <text evidence="1 6 7">Belongs to the universal ribosomal protein uS7 family.</text>
</comment>
<dbReference type="InterPro" id="IPR005717">
    <property type="entry name" value="Ribosomal_uS7_bac/org-type"/>
</dbReference>
<evidence type="ECO:0000256" key="1">
    <source>
        <dbReference type="ARBA" id="ARBA00007151"/>
    </source>
</evidence>
<evidence type="ECO:0000256" key="4">
    <source>
        <dbReference type="ARBA" id="ARBA00022980"/>
    </source>
</evidence>
<evidence type="ECO:0000259" key="8">
    <source>
        <dbReference type="Pfam" id="PF00177"/>
    </source>
</evidence>
<keyword evidence="9" id="KW-0934">Plastid</keyword>
<evidence type="ECO:0000256" key="2">
    <source>
        <dbReference type="ARBA" id="ARBA00022730"/>
    </source>
</evidence>
<dbReference type="GO" id="GO:0006412">
    <property type="term" value="P:translation"/>
    <property type="evidence" value="ECO:0007669"/>
    <property type="project" value="UniProtKB-UniRule"/>
</dbReference>
<dbReference type="GO" id="GO:0009507">
    <property type="term" value="C:chloroplast"/>
    <property type="evidence" value="ECO:0007669"/>
    <property type="project" value="UniProtKB-SubCell"/>
</dbReference>
<evidence type="ECO:0000256" key="7">
    <source>
        <dbReference type="RuleBase" id="RU003619"/>
    </source>
</evidence>
<dbReference type="FunFam" id="1.10.455.10:FF:000001">
    <property type="entry name" value="30S ribosomal protein S7"/>
    <property type="match status" value="1"/>
</dbReference>
<keyword evidence="3 6" id="KW-0694">RNA-binding</keyword>
<dbReference type="InterPro" id="IPR036823">
    <property type="entry name" value="Ribosomal_uS7_dom_sf"/>
</dbReference>
<geneLocation type="chloroplast" evidence="9"/>
<dbReference type="InterPro" id="IPR023798">
    <property type="entry name" value="Ribosomal_uS7_dom"/>
</dbReference>
<accession>A0A977K875</accession>
<reference evidence="9" key="1">
    <citation type="submission" date="2021-09" db="EMBL/GenBank/DDBJ databases">
        <authorList>
            <person name="Maciszewski K."/>
            <person name="Dabbagh N."/>
            <person name="Preisfeld A."/>
            <person name="Karnkowska A."/>
        </authorList>
    </citation>
    <scope>NUCLEOTIDE SEQUENCE</scope>
</reference>
<feature type="domain" description="Small ribosomal subunit protein uS7" evidence="8">
    <location>
        <begin position="2"/>
        <end position="149"/>
    </location>
</feature>
<name>A0A977K875_9EUGL</name>
<sequence length="156" mass="17870">MSRRRQAKKRRIVPDAIYNSTLVSLIINKILKNGKKTVAQQIFYQAMKKVEESVQQDSLEVLRQAIVNITPRVEVKARRVGGSTYQVPLEVKAERGTSLAVRWLVRSARLRPGRKMVSKLSNEIIDAYNNTGTAIRKREETHKMAEANKAFANFRF</sequence>
<dbReference type="SUPFAM" id="SSF47973">
    <property type="entry name" value="Ribosomal protein S7"/>
    <property type="match status" value="1"/>
</dbReference>
<reference evidence="9" key="2">
    <citation type="journal article" date="2022" name="Mol. Phylogenet. Evol.">
        <title>Maturyoshka: A maturase inside a maturase, and other peculiarities of the novel chloroplast genomes of marine euglenophytes.</title>
        <authorList>
            <person name="Maciszewski K."/>
            <person name="Dabbagh N."/>
            <person name="Preisfeld A."/>
            <person name="Karnkowska A."/>
        </authorList>
    </citation>
    <scope>NUCLEOTIDE SEQUENCE</scope>
</reference>
<dbReference type="GO" id="GO:0015935">
    <property type="term" value="C:small ribosomal subunit"/>
    <property type="evidence" value="ECO:0007669"/>
    <property type="project" value="InterPro"/>
</dbReference>
<proteinExistence type="inferred from homology"/>
<keyword evidence="9" id="KW-0150">Chloroplast</keyword>
<keyword evidence="4 6" id="KW-0689">Ribosomal protein</keyword>
<evidence type="ECO:0000313" key="9">
    <source>
        <dbReference type="EMBL" id="UXD06390.1"/>
    </source>
</evidence>
<dbReference type="NCBIfam" id="TIGR01029">
    <property type="entry name" value="rpsG_bact"/>
    <property type="match status" value="1"/>
</dbReference>
<dbReference type="CDD" id="cd14871">
    <property type="entry name" value="uS7_Chloroplast"/>
    <property type="match status" value="1"/>
</dbReference>
<keyword evidence="5 6" id="KW-0687">Ribonucleoprotein</keyword>